<accession>A0AAN9JR72</accession>
<evidence type="ECO:0000313" key="1">
    <source>
        <dbReference type="EMBL" id="KAK7302819.1"/>
    </source>
</evidence>
<evidence type="ECO:0000313" key="2">
    <source>
        <dbReference type="Proteomes" id="UP001359559"/>
    </source>
</evidence>
<organism evidence="1 2">
    <name type="scientific">Clitoria ternatea</name>
    <name type="common">Butterfly pea</name>
    <dbReference type="NCBI Taxonomy" id="43366"/>
    <lineage>
        <taxon>Eukaryota</taxon>
        <taxon>Viridiplantae</taxon>
        <taxon>Streptophyta</taxon>
        <taxon>Embryophyta</taxon>
        <taxon>Tracheophyta</taxon>
        <taxon>Spermatophyta</taxon>
        <taxon>Magnoliopsida</taxon>
        <taxon>eudicotyledons</taxon>
        <taxon>Gunneridae</taxon>
        <taxon>Pentapetalae</taxon>
        <taxon>rosids</taxon>
        <taxon>fabids</taxon>
        <taxon>Fabales</taxon>
        <taxon>Fabaceae</taxon>
        <taxon>Papilionoideae</taxon>
        <taxon>50 kb inversion clade</taxon>
        <taxon>NPAAA clade</taxon>
        <taxon>indigoferoid/millettioid clade</taxon>
        <taxon>Phaseoleae</taxon>
        <taxon>Clitoria</taxon>
    </lineage>
</organism>
<keyword evidence="2" id="KW-1185">Reference proteome</keyword>
<reference evidence="1 2" key="1">
    <citation type="submission" date="2024-01" db="EMBL/GenBank/DDBJ databases">
        <title>The genomes of 5 underutilized Papilionoideae crops provide insights into root nodulation and disease resistance.</title>
        <authorList>
            <person name="Yuan L."/>
        </authorList>
    </citation>
    <scope>NUCLEOTIDE SEQUENCE [LARGE SCALE GENOMIC DNA]</scope>
    <source>
        <strain evidence="1">LY-2023</strain>
        <tissue evidence="1">Leaf</tissue>
    </source>
</reference>
<comment type="caution">
    <text evidence="1">The sequence shown here is derived from an EMBL/GenBank/DDBJ whole genome shotgun (WGS) entry which is preliminary data.</text>
</comment>
<dbReference type="Proteomes" id="UP001359559">
    <property type="component" value="Unassembled WGS sequence"/>
</dbReference>
<sequence length="96" mass="10360">MPQASPCVVCTFFHNDGGAAGSDTTPPQPSSKLHPWECLVLQHAATMKRRQGLPPATESSATGDTFYVLAAKDFLLVPLCHVVFNISRENVSYGNK</sequence>
<name>A0AAN9JR72_CLITE</name>
<dbReference type="EMBL" id="JAYKXN010000003">
    <property type="protein sequence ID" value="KAK7302819.1"/>
    <property type="molecule type" value="Genomic_DNA"/>
</dbReference>
<gene>
    <name evidence="1" type="ORF">RJT34_13715</name>
</gene>
<protein>
    <submittedName>
        <fullName evidence="1">Uncharacterized protein</fullName>
    </submittedName>
</protein>
<dbReference type="AlphaFoldDB" id="A0AAN9JR72"/>
<proteinExistence type="predicted"/>